<keyword evidence="1 3" id="KW-0378">Hydrolase</keyword>
<dbReference type="InterPro" id="IPR052382">
    <property type="entry name" value="ABHD10_acyl-thioesterase"/>
</dbReference>
<dbReference type="GO" id="GO:0004553">
    <property type="term" value="F:hydrolase activity, hydrolyzing O-glycosyl compounds"/>
    <property type="evidence" value="ECO:0007669"/>
    <property type="project" value="TreeGrafter"/>
</dbReference>
<name>A0A1E7YR28_9PROT</name>
<evidence type="ECO:0000256" key="1">
    <source>
        <dbReference type="ARBA" id="ARBA00022801"/>
    </source>
</evidence>
<dbReference type="AlphaFoldDB" id="A0A1E7YR28"/>
<dbReference type="EMBL" id="LZYH01000510">
    <property type="protein sequence ID" value="OFC60637.1"/>
    <property type="molecule type" value="Genomic_DNA"/>
</dbReference>
<dbReference type="PANTHER" id="PTHR16138">
    <property type="entry name" value="MYCOPHENOLIC ACID ACYL-GLUCURONIDE ESTERASE, MITOCHONDRIAL"/>
    <property type="match status" value="1"/>
</dbReference>
<dbReference type="EMBL" id="LZYE01000009">
    <property type="protein sequence ID" value="OFC39109.1"/>
    <property type="molecule type" value="Genomic_DNA"/>
</dbReference>
<dbReference type="PATRIC" id="fig|33059.14.peg.2650"/>
<organism evidence="3 5">
    <name type="scientific">Acidithiobacillus caldus</name>
    <dbReference type="NCBI Taxonomy" id="33059"/>
    <lineage>
        <taxon>Bacteria</taxon>
        <taxon>Pseudomonadati</taxon>
        <taxon>Pseudomonadota</taxon>
        <taxon>Acidithiobacillia</taxon>
        <taxon>Acidithiobacillales</taxon>
        <taxon>Acidithiobacillaceae</taxon>
        <taxon>Acidithiobacillus</taxon>
    </lineage>
</organism>
<dbReference type="InterPro" id="IPR022742">
    <property type="entry name" value="Hydrolase_4"/>
</dbReference>
<dbReference type="RefSeq" id="WP_014003311.1">
    <property type="nucleotide sequence ID" value="NZ_CP026328.2"/>
</dbReference>
<dbReference type="OMA" id="TISRWLE"/>
<reference evidence="5 6" key="1">
    <citation type="submission" date="2016-06" db="EMBL/GenBank/DDBJ databases">
        <title>Gene turnover analysis identifies the evolutionary adaptation of the extremophile Acidithiobacillus caldus.</title>
        <authorList>
            <person name="Zhang X."/>
        </authorList>
    </citation>
    <scope>NUCLEOTIDE SEQUENCE [LARGE SCALE GENOMIC DNA]</scope>
    <source>
        <strain evidence="3 5">DX</strain>
        <strain evidence="4 6">S1</strain>
    </source>
</reference>
<dbReference type="SUPFAM" id="SSF53474">
    <property type="entry name" value="alpha/beta-Hydrolases"/>
    <property type="match status" value="1"/>
</dbReference>
<evidence type="ECO:0000313" key="4">
    <source>
        <dbReference type="EMBL" id="OFC60637.1"/>
    </source>
</evidence>
<evidence type="ECO:0000313" key="3">
    <source>
        <dbReference type="EMBL" id="OFC39109.1"/>
    </source>
</evidence>
<gene>
    <name evidence="3" type="ORF">BAE27_00725</name>
    <name evidence="4" type="ORF">BAE30_07735</name>
</gene>
<feature type="domain" description="Serine aminopeptidase S33" evidence="2">
    <location>
        <begin position="32"/>
        <end position="135"/>
    </location>
</feature>
<comment type="caution">
    <text evidence="3">The sequence shown here is derived from an EMBL/GenBank/DDBJ whole genome shotgun (WGS) entry which is preliminary data.</text>
</comment>
<dbReference type="Gene3D" id="3.40.50.1820">
    <property type="entry name" value="alpha/beta hydrolase"/>
    <property type="match status" value="1"/>
</dbReference>
<dbReference type="Pfam" id="PF12146">
    <property type="entry name" value="Hydrolase_4"/>
    <property type="match status" value="1"/>
</dbReference>
<accession>A0A1E7YR28</accession>
<dbReference type="Proteomes" id="UP000175707">
    <property type="component" value="Unassembled WGS sequence"/>
</dbReference>
<evidence type="ECO:0000259" key="2">
    <source>
        <dbReference type="Pfam" id="PF12146"/>
    </source>
</evidence>
<dbReference type="PANTHER" id="PTHR16138:SF7">
    <property type="entry name" value="PALMITOYL-PROTEIN THIOESTERASE ABHD10, MITOCHONDRIAL"/>
    <property type="match status" value="1"/>
</dbReference>
<dbReference type="GeneID" id="92932119"/>
<evidence type="ECO:0000313" key="5">
    <source>
        <dbReference type="Proteomes" id="UP000175616"/>
    </source>
</evidence>
<dbReference type="Proteomes" id="UP000175616">
    <property type="component" value="Unassembled WGS sequence"/>
</dbReference>
<sequence length="256" mass="28425">MHPAEIPFTLRHPSTECVRGRWQDGGSGPVGVFLPGFASTMAGSKSTLLARFARQQGWPWCRFDYRGVGESDGNFAELTLSRYLEDLALVLDFIGDRPVLLVGSSLGGWVAALAGQRWPQRISALLLIAPAFNFIPLLFAALPGNEQEDWRKTGLRRWRDSYGLGELEMRFDLVADSAQYDLFREPPAYPFPVHILHGSADTAVPLQRSFDFAAVARARPLCVEPLSGIDHRLRGADTALLRSTFHLYCSVSPQRP</sequence>
<protein>
    <submittedName>
        <fullName evidence="3">Alpha/beta hydrolase</fullName>
    </submittedName>
</protein>
<dbReference type="InterPro" id="IPR029058">
    <property type="entry name" value="AB_hydrolase_fold"/>
</dbReference>
<evidence type="ECO:0000313" key="6">
    <source>
        <dbReference type="Proteomes" id="UP000175707"/>
    </source>
</evidence>
<proteinExistence type="predicted"/>